<comment type="caution">
    <text evidence="1">The sequence shown here is derived from an EMBL/GenBank/DDBJ whole genome shotgun (WGS) entry which is preliminary data.</text>
</comment>
<name>A0ACB8Z4U3_ARCLA</name>
<evidence type="ECO:0000313" key="1">
    <source>
        <dbReference type="EMBL" id="KAI3692396.1"/>
    </source>
</evidence>
<gene>
    <name evidence="1" type="ORF">L6452_32211</name>
</gene>
<dbReference type="Proteomes" id="UP001055879">
    <property type="component" value="Linkage Group LG11"/>
</dbReference>
<dbReference type="EMBL" id="CM042057">
    <property type="protein sequence ID" value="KAI3692396.1"/>
    <property type="molecule type" value="Genomic_DNA"/>
</dbReference>
<keyword evidence="2" id="KW-1185">Reference proteome</keyword>
<accession>A0ACB8Z4U3</accession>
<reference evidence="1 2" key="2">
    <citation type="journal article" date="2022" name="Mol. Ecol. Resour.">
        <title>The genomes of chicory, endive, great burdock and yacon provide insights into Asteraceae paleo-polyploidization history and plant inulin production.</title>
        <authorList>
            <person name="Fan W."/>
            <person name="Wang S."/>
            <person name="Wang H."/>
            <person name="Wang A."/>
            <person name="Jiang F."/>
            <person name="Liu H."/>
            <person name="Zhao H."/>
            <person name="Xu D."/>
            <person name="Zhang Y."/>
        </authorList>
    </citation>
    <scope>NUCLEOTIDE SEQUENCE [LARGE SCALE GENOMIC DNA]</scope>
    <source>
        <strain evidence="2">cv. Niubang</strain>
    </source>
</reference>
<organism evidence="1 2">
    <name type="scientific">Arctium lappa</name>
    <name type="common">Greater burdock</name>
    <name type="synonym">Lappa major</name>
    <dbReference type="NCBI Taxonomy" id="4217"/>
    <lineage>
        <taxon>Eukaryota</taxon>
        <taxon>Viridiplantae</taxon>
        <taxon>Streptophyta</taxon>
        <taxon>Embryophyta</taxon>
        <taxon>Tracheophyta</taxon>
        <taxon>Spermatophyta</taxon>
        <taxon>Magnoliopsida</taxon>
        <taxon>eudicotyledons</taxon>
        <taxon>Gunneridae</taxon>
        <taxon>Pentapetalae</taxon>
        <taxon>asterids</taxon>
        <taxon>campanulids</taxon>
        <taxon>Asterales</taxon>
        <taxon>Asteraceae</taxon>
        <taxon>Carduoideae</taxon>
        <taxon>Cardueae</taxon>
        <taxon>Arctiinae</taxon>
        <taxon>Arctium</taxon>
    </lineage>
</organism>
<proteinExistence type="predicted"/>
<sequence length="180" mass="20539">MPMVIGGLDVVVGMDWLAKNQANIVCSKKLIRLPVSSGEMVVIYGERIKAYVIDVKLEKKKLKDMKVVREFPDVFPDKLSGLPPDHQVEFRIDFVSGVAPIARAPYRLAPFEMQEMMAQLQELLEKGFIRPNSSPWGAPVLFVKKKDGTMRMCIDYRELNKATVKNKYPLPRIDDLFDQL</sequence>
<protein>
    <submittedName>
        <fullName evidence="1">Uncharacterized protein</fullName>
    </submittedName>
</protein>
<reference evidence="2" key="1">
    <citation type="journal article" date="2022" name="Mol. Ecol. Resour.">
        <title>The genomes of chicory, endive, great burdock and yacon provide insights into Asteraceae palaeo-polyploidization history and plant inulin production.</title>
        <authorList>
            <person name="Fan W."/>
            <person name="Wang S."/>
            <person name="Wang H."/>
            <person name="Wang A."/>
            <person name="Jiang F."/>
            <person name="Liu H."/>
            <person name="Zhao H."/>
            <person name="Xu D."/>
            <person name="Zhang Y."/>
        </authorList>
    </citation>
    <scope>NUCLEOTIDE SEQUENCE [LARGE SCALE GENOMIC DNA]</scope>
    <source>
        <strain evidence="2">cv. Niubang</strain>
    </source>
</reference>
<evidence type="ECO:0000313" key="2">
    <source>
        <dbReference type="Proteomes" id="UP001055879"/>
    </source>
</evidence>